<name>A0A8H6SB72_9AGAR</name>
<protein>
    <submittedName>
        <fullName evidence="2">Aph phosphorylate</fullName>
    </submittedName>
</protein>
<gene>
    <name evidence="2" type="ORF">MIND_01002300</name>
</gene>
<reference evidence="2" key="1">
    <citation type="submission" date="2020-05" db="EMBL/GenBank/DDBJ databases">
        <title>Mycena genomes resolve the evolution of fungal bioluminescence.</title>
        <authorList>
            <person name="Tsai I.J."/>
        </authorList>
    </citation>
    <scope>NUCLEOTIDE SEQUENCE</scope>
    <source>
        <strain evidence="2">171206Taipei</strain>
    </source>
</reference>
<dbReference type="PANTHER" id="PTHR21310">
    <property type="entry name" value="AMINOGLYCOSIDE PHOSPHOTRANSFERASE-RELATED-RELATED"/>
    <property type="match status" value="1"/>
</dbReference>
<dbReference type="Proteomes" id="UP000636479">
    <property type="component" value="Unassembled WGS sequence"/>
</dbReference>
<dbReference type="EMBL" id="JACAZF010000009">
    <property type="protein sequence ID" value="KAF7294655.1"/>
    <property type="molecule type" value="Genomic_DNA"/>
</dbReference>
<dbReference type="InterPro" id="IPR011009">
    <property type="entry name" value="Kinase-like_dom_sf"/>
</dbReference>
<dbReference type="PANTHER" id="PTHR21310:SF54">
    <property type="entry name" value="AMINOGLYCOSIDE PHOSPHOTRANSFERASE DOMAIN-CONTAINING PROTEIN"/>
    <property type="match status" value="1"/>
</dbReference>
<dbReference type="AlphaFoldDB" id="A0A8H6SB72"/>
<feature type="domain" description="Aminoglycoside phosphotransferase" evidence="1">
    <location>
        <begin position="63"/>
        <end position="289"/>
    </location>
</feature>
<dbReference type="Gene3D" id="3.90.1200.10">
    <property type="match status" value="1"/>
</dbReference>
<dbReference type="Pfam" id="PF01636">
    <property type="entry name" value="APH"/>
    <property type="match status" value="1"/>
</dbReference>
<keyword evidence="3" id="KW-1185">Reference proteome</keyword>
<evidence type="ECO:0000259" key="1">
    <source>
        <dbReference type="Pfam" id="PF01636"/>
    </source>
</evidence>
<comment type="caution">
    <text evidence="2">The sequence shown here is derived from an EMBL/GenBank/DDBJ whole genome shotgun (WGS) entry which is preliminary data.</text>
</comment>
<dbReference type="OrthoDB" id="10003767at2759"/>
<proteinExistence type="predicted"/>
<accession>A0A8H6SB72</accession>
<evidence type="ECO:0000313" key="2">
    <source>
        <dbReference type="EMBL" id="KAF7294655.1"/>
    </source>
</evidence>
<dbReference type="InterPro" id="IPR051678">
    <property type="entry name" value="AGP_Transferase"/>
</dbReference>
<dbReference type="GeneID" id="59349140"/>
<dbReference type="SUPFAM" id="SSF56112">
    <property type="entry name" value="Protein kinase-like (PK-like)"/>
    <property type="match status" value="1"/>
</dbReference>
<evidence type="ECO:0000313" key="3">
    <source>
        <dbReference type="Proteomes" id="UP000636479"/>
    </source>
</evidence>
<sequence>MTLAKVLRVLKLTLRVDVPATRIRPIGRGYNNDLFIVDHDEFKVVHHKPQQAGTVPPASGAKTVVVRLLKTALDGLLERTENEVAALSLVRGPLHKVVHVPKIYAWSTTADEFPFIIMEHLEGVPLDTIWPTLDLPARLLIVQQIATILKTLQSIPSPTSVDTFGGLSFTPSGDITTSMHPDGLGGPFSSAHAQWLSMLTLRLRDAEANSVIEGWKANGLRDRIEAFVASHKFSAIINQAATEPVFVHGDFNCRNMLVSPDTHKITGLLDFEFARIDTAPEELMDGLEDFRGHTCLQPPPKGLQLHLLDAKSSWPCQRDDYSLALSDGCQIALAWKDAFRIDGPEYDATARAYSFLENLCP</sequence>
<organism evidence="2 3">
    <name type="scientific">Mycena indigotica</name>
    <dbReference type="NCBI Taxonomy" id="2126181"/>
    <lineage>
        <taxon>Eukaryota</taxon>
        <taxon>Fungi</taxon>
        <taxon>Dikarya</taxon>
        <taxon>Basidiomycota</taxon>
        <taxon>Agaricomycotina</taxon>
        <taxon>Agaricomycetes</taxon>
        <taxon>Agaricomycetidae</taxon>
        <taxon>Agaricales</taxon>
        <taxon>Marasmiineae</taxon>
        <taxon>Mycenaceae</taxon>
        <taxon>Mycena</taxon>
    </lineage>
</organism>
<dbReference type="RefSeq" id="XP_037216018.1">
    <property type="nucleotide sequence ID" value="XM_037366624.1"/>
</dbReference>
<dbReference type="InterPro" id="IPR002575">
    <property type="entry name" value="Aminoglycoside_PTrfase"/>
</dbReference>